<dbReference type="InterPro" id="IPR000189">
    <property type="entry name" value="Transglyc_AS"/>
</dbReference>
<dbReference type="InterPro" id="IPR023346">
    <property type="entry name" value="Lysozyme-like_dom_sf"/>
</dbReference>
<accession>A0A557QH77</accession>
<proteinExistence type="inferred from homology"/>
<feature type="signal peptide" evidence="2">
    <location>
        <begin position="1"/>
        <end position="41"/>
    </location>
</feature>
<protein>
    <submittedName>
        <fullName evidence="5">Lytic transglycosylase domain-containing protein</fullName>
    </submittedName>
</protein>
<sequence length="226" mass="24174">MTTPTSTRSTTTAPSHVTGLAKHIAASLLGAALCAPLAVHADTLYSFVDEHGVMHFSDSPVTDTRYRRIAGTPQAAPSTGKPQPRPAPAALRPHIEHAARQTGLDPALIQAVAQVESAFNPNAQSPKGALGLMQLMPATAERYGVTNPLDPATNLLGGARYLSDLLRLFNDDLELALAAYNAGESAVTRYDNRIPPYRETRAYVPRVLARYAVVRDGWQANAQKSP</sequence>
<dbReference type="Gene3D" id="1.10.530.10">
    <property type="match status" value="1"/>
</dbReference>
<dbReference type="PROSITE" id="PS00922">
    <property type="entry name" value="TRANSGLYCOSYLASE"/>
    <property type="match status" value="1"/>
</dbReference>
<evidence type="ECO:0000256" key="2">
    <source>
        <dbReference type="SAM" id="SignalP"/>
    </source>
</evidence>
<dbReference type="GO" id="GO:0016020">
    <property type="term" value="C:membrane"/>
    <property type="evidence" value="ECO:0007669"/>
    <property type="project" value="InterPro"/>
</dbReference>
<feature type="domain" description="DUF4124" evidence="4">
    <location>
        <begin position="32"/>
        <end position="84"/>
    </location>
</feature>
<dbReference type="PANTHER" id="PTHR37423">
    <property type="entry name" value="SOLUBLE LYTIC MUREIN TRANSGLYCOSYLASE-RELATED"/>
    <property type="match status" value="1"/>
</dbReference>
<dbReference type="SUPFAM" id="SSF53955">
    <property type="entry name" value="Lysozyme-like"/>
    <property type="match status" value="1"/>
</dbReference>
<evidence type="ECO:0000313" key="6">
    <source>
        <dbReference type="Proteomes" id="UP000319502"/>
    </source>
</evidence>
<gene>
    <name evidence="5" type="ORF">FHP91_17615</name>
</gene>
<evidence type="ECO:0000259" key="3">
    <source>
        <dbReference type="Pfam" id="PF01464"/>
    </source>
</evidence>
<name>A0A557QH77_9RHOO</name>
<dbReference type="InterPro" id="IPR025392">
    <property type="entry name" value="DUF4124"/>
</dbReference>
<dbReference type="Proteomes" id="UP000319502">
    <property type="component" value="Unassembled WGS sequence"/>
</dbReference>
<dbReference type="PANTHER" id="PTHR37423:SF2">
    <property type="entry name" value="MEMBRANE-BOUND LYTIC MUREIN TRANSGLYCOSYLASE C"/>
    <property type="match status" value="1"/>
</dbReference>
<evidence type="ECO:0000313" key="5">
    <source>
        <dbReference type="EMBL" id="TVO52252.1"/>
    </source>
</evidence>
<feature type="chain" id="PRO_5021882956" evidence="2">
    <location>
        <begin position="42"/>
        <end position="226"/>
    </location>
</feature>
<evidence type="ECO:0000259" key="4">
    <source>
        <dbReference type="Pfam" id="PF13511"/>
    </source>
</evidence>
<comment type="caution">
    <text evidence="5">The sequence shown here is derived from an EMBL/GenBank/DDBJ whole genome shotgun (WGS) entry which is preliminary data.</text>
</comment>
<dbReference type="Pfam" id="PF01464">
    <property type="entry name" value="SLT"/>
    <property type="match status" value="1"/>
</dbReference>
<dbReference type="CDD" id="cd00254">
    <property type="entry name" value="LT-like"/>
    <property type="match status" value="1"/>
</dbReference>
<organism evidence="5 6">
    <name type="scientific">Denitromonas halophila</name>
    <dbReference type="NCBI Taxonomy" id="1629404"/>
    <lineage>
        <taxon>Bacteria</taxon>
        <taxon>Pseudomonadati</taxon>
        <taxon>Pseudomonadota</taxon>
        <taxon>Betaproteobacteria</taxon>
        <taxon>Rhodocyclales</taxon>
        <taxon>Zoogloeaceae</taxon>
        <taxon>Denitromonas</taxon>
    </lineage>
</organism>
<comment type="similarity">
    <text evidence="1">Belongs to the transglycosylase Slt family.</text>
</comment>
<keyword evidence="6" id="KW-1185">Reference proteome</keyword>
<evidence type="ECO:0000256" key="1">
    <source>
        <dbReference type="ARBA" id="ARBA00007734"/>
    </source>
</evidence>
<dbReference type="GO" id="GO:0000270">
    <property type="term" value="P:peptidoglycan metabolic process"/>
    <property type="evidence" value="ECO:0007669"/>
    <property type="project" value="InterPro"/>
</dbReference>
<dbReference type="GO" id="GO:0008933">
    <property type="term" value="F:peptidoglycan lytic transglycosylase activity"/>
    <property type="evidence" value="ECO:0007669"/>
    <property type="project" value="InterPro"/>
</dbReference>
<reference evidence="5 6" key="1">
    <citation type="submission" date="2019-07" db="EMBL/GenBank/DDBJ databases">
        <title>The pathways for chlorine oxyanion respiration interact through the shared metabolite chlorate.</title>
        <authorList>
            <person name="Barnum T.P."/>
            <person name="Cheng Y."/>
            <person name="Hill K.A."/>
            <person name="Lucas L.N."/>
            <person name="Carlson H.K."/>
            <person name="Coates J.D."/>
        </authorList>
    </citation>
    <scope>NUCLEOTIDE SEQUENCE [LARGE SCALE GENOMIC DNA]</scope>
    <source>
        <strain evidence="5 6">SFB-3</strain>
    </source>
</reference>
<dbReference type="Pfam" id="PF13511">
    <property type="entry name" value="DUF4124"/>
    <property type="match status" value="1"/>
</dbReference>
<keyword evidence="2" id="KW-0732">Signal</keyword>
<dbReference type="OrthoDB" id="9815002at2"/>
<dbReference type="EMBL" id="VMNK01000017">
    <property type="protein sequence ID" value="TVO52252.1"/>
    <property type="molecule type" value="Genomic_DNA"/>
</dbReference>
<feature type="domain" description="Transglycosylase SLT" evidence="3">
    <location>
        <begin position="95"/>
        <end position="191"/>
    </location>
</feature>
<dbReference type="AlphaFoldDB" id="A0A557QH77"/>
<dbReference type="InterPro" id="IPR008258">
    <property type="entry name" value="Transglycosylase_SLT_dom_1"/>
</dbReference>